<dbReference type="AlphaFoldDB" id="A0A0B2VL38"/>
<sequence length="102" mass="11374">MFMKARDSSTKNIEESCRFLHLPAAVHDRNAKAVILKLRLTALGDCKSSISAALYRSEIIGDSGSYIDPMSARSIHDPVKCLSVRCAYYLTYTDYMPHPSVC</sequence>
<comment type="caution">
    <text evidence="1">The sequence shown here is derived from an EMBL/GenBank/DDBJ whole genome shotgun (WGS) entry which is preliminary data.</text>
</comment>
<accession>A0A0B2VL38</accession>
<organism evidence="1 2">
    <name type="scientific">Toxocara canis</name>
    <name type="common">Canine roundworm</name>
    <dbReference type="NCBI Taxonomy" id="6265"/>
    <lineage>
        <taxon>Eukaryota</taxon>
        <taxon>Metazoa</taxon>
        <taxon>Ecdysozoa</taxon>
        <taxon>Nematoda</taxon>
        <taxon>Chromadorea</taxon>
        <taxon>Rhabditida</taxon>
        <taxon>Spirurina</taxon>
        <taxon>Ascaridomorpha</taxon>
        <taxon>Ascaridoidea</taxon>
        <taxon>Toxocaridae</taxon>
        <taxon>Toxocara</taxon>
    </lineage>
</organism>
<dbReference type="EMBL" id="JPKZ01001033">
    <property type="protein sequence ID" value="KHN84211.1"/>
    <property type="molecule type" value="Genomic_DNA"/>
</dbReference>
<proteinExistence type="predicted"/>
<name>A0A0B2VL38_TOXCA</name>
<keyword evidence="2" id="KW-1185">Reference proteome</keyword>
<evidence type="ECO:0000313" key="1">
    <source>
        <dbReference type="EMBL" id="KHN84211.1"/>
    </source>
</evidence>
<gene>
    <name evidence="1" type="ORF">Tcan_00677</name>
</gene>
<reference evidence="1 2" key="1">
    <citation type="submission" date="2014-11" db="EMBL/GenBank/DDBJ databases">
        <title>Genetic blueprint of the zoonotic pathogen Toxocara canis.</title>
        <authorList>
            <person name="Zhu X.-Q."/>
            <person name="Korhonen P.K."/>
            <person name="Cai H."/>
            <person name="Young N.D."/>
            <person name="Nejsum P."/>
            <person name="von Samson-Himmelstjerna G."/>
            <person name="Boag P.R."/>
            <person name="Tan P."/>
            <person name="Li Q."/>
            <person name="Min J."/>
            <person name="Yang Y."/>
            <person name="Wang X."/>
            <person name="Fang X."/>
            <person name="Hall R.S."/>
            <person name="Hofmann A."/>
            <person name="Sternberg P.W."/>
            <person name="Jex A.R."/>
            <person name="Gasser R.B."/>
        </authorList>
    </citation>
    <scope>NUCLEOTIDE SEQUENCE [LARGE SCALE GENOMIC DNA]</scope>
    <source>
        <strain evidence="1">PN_DK_2014</strain>
    </source>
</reference>
<protein>
    <submittedName>
        <fullName evidence="1">Uncharacterized protein</fullName>
    </submittedName>
</protein>
<feature type="non-terminal residue" evidence="1">
    <location>
        <position position="102"/>
    </location>
</feature>
<dbReference type="Proteomes" id="UP000031036">
    <property type="component" value="Unassembled WGS sequence"/>
</dbReference>
<evidence type="ECO:0000313" key="2">
    <source>
        <dbReference type="Proteomes" id="UP000031036"/>
    </source>
</evidence>